<evidence type="ECO:0008006" key="3">
    <source>
        <dbReference type="Google" id="ProtNLM"/>
    </source>
</evidence>
<keyword evidence="2" id="KW-1185">Reference proteome</keyword>
<dbReference type="RefSeq" id="WP_181928433.1">
    <property type="nucleotide sequence ID" value="NZ_CP054698.1"/>
</dbReference>
<dbReference type="SUPFAM" id="SSF53756">
    <property type="entry name" value="UDP-Glycosyltransferase/glycogen phosphorylase"/>
    <property type="match status" value="1"/>
</dbReference>
<dbReference type="Proteomes" id="UP000514713">
    <property type="component" value="Chromosome"/>
</dbReference>
<organism evidence="1 2">
    <name type="scientific">Nostoc edaphicum CCNP1411</name>
    <dbReference type="NCBI Taxonomy" id="1472755"/>
    <lineage>
        <taxon>Bacteria</taxon>
        <taxon>Bacillati</taxon>
        <taxon>Cyanobacteriota</taxon>
        <taxon>Cyanophyceae</taxon>
        <taxon>Nostocales</taxon>
        <taxon>Nostocaceae</taxon>
        <taxon>Nostoc</taxon>
    </lineage>
</organism>
<proteinExistence type="predicted"/>
<evidence type="ECO:0000313" key="2">
    <source>
        <dbReference type="Proteomes" id="UP000514713"/>
    </source>
</evidence>
<dbReference type="EMBL" id="CP054698">
    <property type="protein sequence ID" value="QMS90674.1"/>
    <property type="molecule type" value="Genomic_DNA"/>
</dbReference>
<accession>A0A7D7LFJ7</accession>
<name>A0A7D7LFJ7_9NOSO</name>
<protein>
    <recommendedName>
        <fullName evidence="3">CDP-glycerol glycerophosphotransferase family protein</fullName>
    </recommendedName>
</protein>
<reference evidence="2" key="1">
    <citation type="submission" date="2020-06" db="EMBL/GenBank/DDBJ databases">
        <title>Nostoc edaphicum CCNP1411 genome.</title>
        <authorList>
            <person name="Fidor A."/>
            <person name="Grabski M."/>
            <person name="Gawor J."/>
            <person name="Gromadka R."/>
            <person name="Wegrzyn G."/>
            <person name="Mazur-Marzec H."/>
        </authorList>
    </citation>
    <scope>NUCLEOTIDE SEQUENCE [LARGE SCALE GENOMIC DNA]</scope>
    <source>
        <strain evidence="2">CCNP1411</strain>
    </source>
</reference>
<dbReference type="KEGG" id="ned:HUN01_24960"/>
<sequence>MINFIRFWNHKPTVLVFIHLIQDLDLVLPLLVGLQYRNDLVPQVCVLDQILNKSPRIKSALQKLGIKYSKVSRLGVLTGVEPNLLNIQGLITASESTAGPHKAAYALTKRANKSGILTYTLQHGFENVGLNYFDDLYTAKNTRFASQKVLTWGDTALLPEELAHETQSKCIAVGCPKYVNSTTTPKVEFSNPGNYLIVIFENLHWERYSEEYRILFLQDLEKTARHFPDTTFLVKPHHAGVWLTDKYQGQLPQGNNIIIANPRNPQWEVFTAPALIAIADGAITTPSTVALDAAKYKCPVSVISYGLNLEKYEPLPLINELADWINFVETLQTTEGRLAIQQKADVYIKRNLIAGNAVTRILDLIANDIQKKNISNPIPKKCL</sequence>
<evidence type="ECO:0000313" key="1">
    <source>
        <dbReference type="EMBL" id="QMS90674.1"/>
    </source>
</evidence>
<dbReference type="AlphaFoldDB" id="A0A7D7LFJ7"/>
<gene>
    <name evidence="1" type="ORF">HUN01_24960</name>
</gene>